<dbReference type="RefSeq" id="WP_190448560.1">
    <property type="nucleotide sequence ID" value="NZ_JAMPLM010000045.1"/>
</dbReference>
<evidence type="ECO:0000313" key="2">
    <source>
        <dbReference type="Proteomes" id="UP001476950"/>
    </source>
</evidence>
<dbReference type="EMBL" id="JAMPLM010000045">
    <property type="protein sequence ID" value="MEP1061818.1"/>
    <property type="molecule type" value="Genomic_DNA"/>
</dbReference>
<organism evidence="1 2">
    <name type="scientific">Stenomitos frigidus AS-A4</name>
    <dbReference type="NCBI Taxonomy" id="2933935"/>
    <lineage>
        <taxon>Bacteria</taxon>
        <taxon>Bacillati</taxon>
        <taxon>Cyanobacteriota</taxon>
        <taxon>Cyanophyceae</taxon>
        <taxon>Leptolyngbyales</taxon>
        <taxon>Leptolyngbyaceae</taxon>
        <taxon>Stenomitos</taxon>
    </lineage>
</organism>
<name>A0ABV0KRE4_9CYAN</name>
<reference evidence="1 2" key="1">
    <citation type="submission" date="2022-04" db="EMBL/GenBank/DDBJ databases">
        <title>Positive selection, recombination, and allopatry shape intraspecific diversity of widespread and dominant cyanobacteria.</title>
        <authorList>
            <person name="Wei J."/>
            <person name="Shu W."/>
            <person name="Hu C."/>
        </authorList>
    </citation>
    <scope>NUCLEOTIDE SEQUENCE [LARGE SCALE GENOMIC DNA]</scope>
    <source>
        <strain evidence="1 2">AS-A4</strain>
    </source>
</reference>
<gene>
    <name evidence="1" type="ORF">NDI38_25945</name>
</gene>
<dbReference type="Proteomes" id="UP001476950">
    <property type="component" value="Unassembled WGS sequence"/>
</dbReference>
<sequence length="202" mass="21584">MLDIAKIGRLAQDSSPQDLHAAWVWQQQFNAFNGQEIITDLAQQPQLWSSFFFMAASDGSAQAAGSLDEVIGTLVAMATHRSAPANRGTYDVPYPANTLYVLAAKQDTTVTQLMALGKQWRAKAVAVHSATQYTGGYPCGDALQLALKGAALSENGEAQQEAVVISYCWSHHTLSRPVASNAKRKAVSGLAANGKHTQLALI</sequence>
<comment type="caution">
    <text evidence="1">The sequence shown here is derived from an EMBL/GenBank/DDBJ whole genome shotgun (WGS) entry which is preliminary data.</text>
</comment>
<proteinExistence type="predicted"/>
<protein>
    <submittedName>
        <fullName evidence="1">Uncharacterized protein</fullName>
    </submittedName>
</protein>
<accession>A0ABV0KRE4</accession>
<keyword evidence="2" id="KW-1185">Reference proteome</keyword>
<evidence type="ECO:0000313" key="1">
    <source>
        <dbReference type="EMBL" id="MEP1061818.1"/>
    </source>
</evidence>